<dbReference type="GO" id="GO:0016301">
    <property type="term" value="F:kinase activity"/>
    <property type="evidence" value="ECO:0007669"/>
    <property type="project" value="UniProtKB-KW"/>
</dbReference>
<dbReference type="InterPro" id="IPR036890">
    <property type="entry name" value="HATPase_C_sf"/>
</dbReference>
<evidence type="ECO:0000313" key="10">
    <source>
        <dbReference type="Proteomes" id="UP001157114"/>
    </source>
</evidence>
<keyword evidence="2" id="KW-1003">Cell membrane</keyword>
<evidence type="ECO:0000256" key="4">
    <source>
        <dbReference type="ARBA" id="ARBA00022679"/>
    </source>
</evidence>
<dbReference type="SMART" id="SM00304">
    <property type="entry name" value="HAMP"/>
    <property type="match status" value="1"/>
</dbReference>
<evidence type="ECO:0000256" key="7">
    <source>
        <dbReference type="SAM" id="Phobius"/>
    </source>
</evidence>
<evidence type="ECO:0000256" key="1">
    <source>
        <dbReference type="ARBA" id="ARBA00004651"/>
    </source>
</evidence>
<evidence type="ECO:0000256" key="5">
    <source>
        <dbReference type="ARBA" id="ARBA00022777"/>
    </source>
</evidence>
<reference evidence="9 10" key="1">
    <citation type="submission" date="2023-03" db="EMBL/GenBank/DDBJ databases">
        <title>Draft genome sequence of the bacteria which degrade cell wall of Tricholomamatutake.</title>
        <authorList>
            <person name="Konishi Y."/>
            <person name="Fukuta Y."/>
            <person name="Shirasaka N."/>
        </authorList>
    </citation>
    <scope>NUCLEOTIDE SEQUENCE [LARGE SCALE GENOMIC DNA]</scope>
    <source>
        <strain evidence="10">mu1</strain>
    </source>
</reference>
<comment type="subcellular location">
    <subcellularLocation>
        <location evidence="1">Cell membrane</location>
        <topology evidence="1">Multi-pass membrane protein</topology>
    </subcellularLocation>
</comment>
<feature type="transmembrane region" description="Helical" evidence="7">
    <location>
        <begin position="292"/>
        <end position="312"/>
    </location>
</feature>
<organism evidence="9 10">
    <name type="scientific">Paenibacillus glycanilyticus</name>
    <dbReference type="NCBI Taxonomy" id="126569"/>
    <lineage>
        <taxon>Bacteria</taxon>
        <taxon>Bacillati</taxon>
        <taxon>Bacillota</taxon>
        <taxon>Bacilli</taxon>
        <taxon>Bacillales</taxon>
        <taxon>Paenibacillaceae</taxon>
        <taxon>Paenibacillus</taxon>
    </lineage>
</organism>
<protein>
    <submittedName>
        <fullName evidence="9">Sensor histidine kinase YesM</fullName>
    </submittedName>
</protein>
<keyword evidence="7" id="KW-1133">Transmembrane helix</keyword>
<dbReference type="PANTHER" id="PTHR34220">
    <property type="entry name" value="SENSOR HISTIDINE KINASE YPDA"/>
    <property type="match status" value="1"/>
</dbReference>
<feature type="domain" description="HAMP" evidence="8">
    <location>
        <begin position="313"/>
        <end position="365"/>
    </location>
</feature>
<dbReference type="SUPFAM" id="SSF158472">
    <property type="entry name" value="HAMP domain-like"/>
    <property type="match status" value="1"/>
</dbReference>
<dbReference type="Pfam" id="PF06580">
    <property type="entry name" value="His_kinase"/>
    <property type="match status" value="1"/>
</dbReference>
<keyword evidence="7" id="KW-0812">Transmembrane</keyword>
<dbReference type="InterPro" id="IPR003594">
    <property type="entry name" value="HATPase_dom"/>
</dbReference>
<dbReference type="EMBL" id="BSSQ01000018">
    <property type="protein sequence ID" value="GLX70300.1"/>
    <property type="molecule type" value="Genomic_DNA"/>
</dbReference>
<accession>A0ABQ6GJP2</accession>
<evidence type="ECO:0000256" key="3">
    <source>
        <dbReference type="ARBA" id="ARBA00022553"/>
    </source>
</evidence>
<keyword evidence="3" id="KW-0597">Phosphoprotein</keyword>
<dbReference type="InterPro" id="IPR010559">
    <property type="entry name" value="Sig_transdc_His_kin_internal"/>
</dbReference>
<keyword evidence="4" id="KW-0808">Transferase</keyword>
<dbReference type="Gene3D" id="6.10.340.10">
    <property type="match status" value="1"/>
</dbReference>
<dbReference type="PANTHER" id="PTHR34220:SF7">
    <property type="entry name" value="SENSOR HISTIDINE KINASE YPDA"/>
    <property type="match status" value="1"/>
</dbReference>
<keyword evidence="10" id="KW-1185">Reference proteome</keyword>
<keyword evidence="5 9" id="KW-0418">Kinase</keyword>
<dbReference type="RefSeq" id="WP_284241060.1">
    <property type="nucleotide sequence ID" value="NZ_BSSQ01000018.1"/>
</dbReference>
<gene>
    <name evidence="9" type="primary">yesM_10</name>
    <name evidence="9" type="ORF">MU1_46460</name>
</gene>
<sequence>MKKTRQPFQISLFNKYLGLIVLLFIPIGLLFAYSNNVATSVIGKEIRNSNIKQLSFLSSQIESRINQTMDFVFTFSKDPNVQKYNGLNIWDDNYDWMQTRYMILEKMALQSGVVNIWPVEFTVYSQQHKEALSNTSTSVAYDEDYLNLHISKNWTYSEGTQDSDGMAFRWFYADSLGQQKLTGSSLVVGASFGASNIQNLLDTYKEGGQGDPLFYAPGQKPILNRSASPELAEELTRYLDGQTLQDSMQKTVELNEQRYLVSLVKSPQLDWYLVDPVPLDQILGPISSSRNLFYLSLGLLLVIGAFFSIVLYRDVQRPILKLIRGLKKVQLGDFSARIHAKANSEFTFLFYRFNDMSAQIEALIDNVLKERLIAQEATMKQLQAQINPHFLYNCLGYMINMAQMKDEEAVVKMGYSLSSYYRYITRMEKPTSSLHDEIQLIANYLDIQTMRNGRIHYSIDIPEEMRKHQVPRLMLQPFVENAVIHGVSKSYSSGKIRIVGHIAGGFCRIWVDDDGPGLNDEKLDMLNSTMKGPMQEDMGYGLWNTNQRIINSFGSRSSLTFSASELGGFRSEIVWEIPKDVKDVKDTKDAS</sequence>
<dbReference type="Proteomes" id="UP001157114">
    <property type="component" value="Unassembled WGS sequence"/>
</dbReference>
<dbReference type="CDD" id="cd06225">
    <property type="entry name" value="HAMP"/>
    <property type="match status" value="1"/>
</dbReference>
<dbReference type="InterPro" id="IPR050640">
    <property type="entry name" value="Bact_2-comp_sensor_kinase"/>
</dbReference>
<comment type="caution">
    <text evidence="9">The sequence shown here is derived from an EMBL/GenBank/DDBJ whole genome shotgun (WGS) entry which is preliminary data.</text>
</comment>
<dbReference type="SUPFAM" id="SSF55874">
    <property type="entry name" value="ATPase domain of HSP90 chaperone/DNA topoisomerase II/histidine kinase"/>
    <property type="match status" value="1"/>
</dbReference>
<dbReference type="Pfam" id="PF02518">
    <property type="entry name" value="HATPase_c"/>
    <property type="match status" value="1"/>
</dbReference>
<feature type="transmembrane region" description="Helical" evidence="7">
    <location>
        <begin position="12"/>
        <end position="33"/>
    </location>
</feature>
<dbReference type="PROSITE" id="PS50885">
    <property type="entry name" value="HAMP"/>
    <property type="match status" value="1"/>
</dbReference>
<evidence type="ECO:0000256" key="2">
    <source>
        <dbReference type="ARBA" id="ARBA00022475"/>
    </source>
</evidence>
<evidence type="ECO:0000313" key="9">
    <source>
        <dbReference type="EMBL" id="GLX70300.1"/>
    </source>
</evidence>
<name>A0ABQ6GJP2_9BACL</name>
<keyword evidence="6 7" id="KW-0472">Membrane</keyword>
<evidence type="ECO:0000259" key="8">
    <source>
        <dbReference type="PROSITE" id="PS50885"/>
    </source>
</evidence>
<dbReference type="InterPro" id="IPR003660">
    <property type="entry name" value="HAMP_dom"/>
</dbReference>
<dbReference type="Gene3D" id="3.30.565.10">
    <property type="entry name" value="Histidine kinase-like ATPase, C-terminal domain"/>
    <property type="match status" value="1"/>
</dbReference>
<evidence type="ECO:0000256" key="6">
    <source>
        <dbReference type="ARBA" id="ARBA00023136"/>
    </source>
</evidence>
<proteinExistence type="predicted"/>